<keyword evidence="1" id="KW-0472">Membrane</keyword>
<feature type="non-terminal residue" evidence="2">
    <location>
        <position position="69"/>
    </location>
</feature>
<protein>
    <submittedName>
        <fullName evidence="2">RING-H2 finger protein ATL72-like</fullName>
    </submittedName>
</protein>
<sequence>MSLRQRLHRLLLDTNPASKTASGNMYMPMQNFALTGDLNFDTKMVLISAALAVILILGLNYVLRCARSR</sequence>
<evidence type="ECO:0000313" key="2">
    <source>
        <dbReference type="EMBL" id="MCI39383.1"/>
    </source>
</evidence>
<dbReference type="AlphaFoldDB" id="A0A392RRY5"/>
<proteinExistence type="predicted"/>
<comment type="caution">
    <text evidence="2">The sequence shown here is derived from an EMBL/GenBank/DDBJ whole genome shotgun (WGS) entry which is preliminary data.</text>
</comment>
<organism evidence="2 3">
    <name type="scientific">Trifolium medium</name>
    <dbReference type="NCBI Taxonomy" id="97028"/>
    <lineage>
        <taxon>Eukaryota</taxon>
        <taxon>Viridiplantae</taxon>
        <taxon>Streptophyta</taxon>
        <taxon>Embryophyta</taxon>
        <taxon>Tracheophyta</taxon>
        <taxon>Spermatophyta</taxon>
        <taxon>Magnoliopsida</taxon>
        <taxon>eudicotyledons</taxon>
        <taxon>Gunneridae</taxon>
        <taxon>Pentapetalae</taxon>
        <taxon>rosids</taxon>
        <taxon>fabids</taxon>
        <taxon>Fabales</taxon>
        <taxon>Fabaceae</taxon>
        <taxon>Papilionoideae</taxon>
        <taxon>50 kb inversion clade</taxon>
        <taxon>NPAAA clade</taxon>
        <taxon>Hologalegina</taxon>
        <taxon>IRL clade</taxon>
        <taxon>Trifolieae</taxon>
        <taxon>Trifolium</taxon>
    </lineage>
</organism>
<accession>A0A392RRY5</accession>
<keyword evidence="3" id="KW-1185">Reference proteome</keyword>
<keyword evidence="1" id="KW-0812">Transmembrane</keyword>
<evidence type="ECO:0000256" key="1">
    <source>
        <dbReference type="SAM" id="Phobius"/>
    </source>
</evidence>
<reference evidence="2 3" key="1">
    <citation type="journal article" date="2018" name="Front. Plant Sci.">
        <title>Red Clover (Trifolium pratense) and Zigzag Clover (T. medium) - A Picture of Genomic Similarities and Differences.</title>
        <authorList>
            <person name="Dluhosova J."/>
            <person name="Istvanek J."/>
            <person name="Nedelnik J."/>
            <person name="Repkova J."/>
        </authorList>
    </citation>
    <scope>NUCLEOTIDE SEQUENCE [LARGE SCALE GENOMIC DNA]</scope>
    <source>
        <strain evidence="3">cv. 10/8</strain>
        <tissue evidence="2">Leaf</tissue>
    </source>
</reference>
<feature type="transmembrane region" description="Helical" evidence="1">
    <location>
        <begin position="44"/>
        <end position="63"/>
    </location>
</feature>
<name>A0A392RRY5_9FABA</name>
<evidence type="ECO:0000313" key="3">
    <source>
        <dbReference type="Proteomes" id="UP000265520"/>
    </source>
</evidence>
<keyword evidence="1" id="KW-1133">Transmembrane helix</keyword>
<dbReference type="Proteomes" id="UP000265520">
    <property type="component" value="Unassembled WGS sequence"/>
</dbReference>
<dbReference type="EMBL" id="LXQA010266860">
    <property type="protein sequence ID" value="MCI39383.1"/>
    <property type="molecule type" value="Genomic_DNA"/>
</dbReference>